<proteinExistence type="predicted"/>
<dbReference type="Proteomes" id="UP000190065">
    <property type="component" value="Unassembled WGS sequence"/>
</dbReference>
<name>A0A1T4RF54_9BACT</name>
<protein>
    <submittedName>
        <fullName evidence="1">Uncharacterized protein</fullName>
    </submittedName>
</protein>
<accession>A0A1T4RF54</accession>
<evidence type="ECO:0000313" key="2">
    <source>
        <dbReference type="Proteomes" id="UP000190065"/>
    </source>
</evidence>
<organism evidence="1 2">
    <name type="scientific">Segatella oulorum</name>
    <dbReference type="NCBI Taxonomy" id="28136"/>
    <lineage>
        <taxon>Bacteria</taxon>
        <taxon>Pseudomonadati</taxon>
        <taxon>Bacteroidota</taxon>
        <taxon>Bacteroidia</taxon>
        <taxon>Bacteroidales</taxon>
        <taxon>Prevotellaceae</taxon>
        <taxon>Segatella</taxon>
    </lineage>
</organism>
<dbReference type="AlphaFoldDB" id="A0A1T4RF54"/>
<gene>
    <name evidence="1" type="ORF">SAMN02745202_02235</name>
</gene>
<dbReference type="EMBL" id="FUXK01000032">
    <property type="protein sequence ID" value="SKA14539.1"/>
    <property type="molecule type" value="Genomic_DNA"/>
</dbReference>
<dbReference type="STRING" id="28136.SAMN02745202_02235"/>
<sequence>MRVCSMFAEFPQASFIFVCYLRNFRKYCSFLYFACGTSANAMQFAFRFIPSYSGVFLMGANGFSGGDSCGGKGKTQCRLSASLALFRMVLSGPKSVSSTFAEMEMWCGACKKPTCGLPSGVLFLFGVDGLRDERF</sequence>
<evidence type="ECO:0000313" key="1">
    <source>
        <dbReference type="EMBL" id="SKA14539.1"/>
    </source>
</evidence>
<reference evidence="1 2" key="1">
    <citation type="submission" date="2017-02" db="EMBL/GenBank/DDBJ databases">
        <authorList>
            <person name="Peterson S.W."/>
        </authorList>
    </citation>
    <scope>NUCLEOTIDE SEQUENCE [LARGE SCALE GENOMIC DNA]</scope>
    <source>
        <strain evidence="1 2">ATCC 43324</strain>
    </source>
</reference>